<name>A0A9J6GCT7_HAELO</name>
<dbReference type="VEuPathDB" id="VectorBase:HLOH_054957"/>
<organism evidence="1 2">
    <name type="scientific">Haemaphysalis longicornis</name>
    <name type="common">Bush tick</name>
    <dbReference type="NCBI Taxonomy" id="44386"/>
    <lineage>
        <taxon>Eukaryota</taxon>
        <taxon>Metazoa</taxon>
        <taxon>Ecdysozoa</taxon>
        <taxon>Arthropoda</taxon>
        <taxon>Chelicerata</taxon>
        <taxon>Arachnida</taxon>
        <taxon>Acari</taxon>
        <taxon>Parasitiformes</taxon>
        <taxon>Ixodida</taxon>
        <taxon>Ixodoidea</taxon>
        <taxon>Ixodidae</taxon>
        <taxon>Haemaphysalinae</taxon>
        <taxon>Haemaphysalis</taxon>
    </lineage>
</organism>
<dbReference type="AlphaFoldDB" id="A0A9J6GCT7"/>
<gene>
    <name evidence="1" type="ORF">HPB48_005547</name>
</gene>
<comment type="caution">
    <text evidence="1">The sequence shown here is derived from an EMBL/GenBank/DDBJ whole genome shotgun (WGS) entry which is preliminary data.</text>
</comment>
<reference evidence="1 2" key="1">
    <citation type="journal article" date="2020" name="Cell">
        <title>Large-Scale Comparative Analyses of Tick Genomes Elucidate Their Genetic Diversity and Vector Capacities.</title>
        <authorList>
            <consortium name="Tick Genome and Microbiome Consortium (TIGMIC)"/>
            <person name="Jia N."/>
            <person name="Wang J."/>
            <person name="Shi W."/>
            <person name="Du L."/>
            <person name="Sun Y."/>
            <person name="Zhan W."/>
            <person name="Jiang J.F."/>
            <person name="Wang Q."/>
            <person name="Zhang B."/>
            <person name="Ji P."/>
            <person name="Bell-Sakyi L."/>
            <person name="Cui X.M."/>
            <person name="Yuan T.T."/>
            <person name="Jiang B.G."/>
            <person name="Yang W.F."/>
            <person name="Lam T.T."/>
            <person name="Chang Q.C."/>
            <person name="Ding S.J."/>
            <person name="Wang X.J."/>
            <person name="Zhu J.G."/>
            <person name="Ruan X.D."/>
            <person name="Zhao L."/>
            <person name="Wei J.T."/>
            <person name="Ye R.Z."/>
            <person name="Que T.C."/>
            <person name="Du C.H."/>
            <person name="Zhou Y.H."/>
            <person name="Cheng J.X."/>
            <person name="Dai P.F."/>
            <person name="Guo W.B."/>
            <person name="Han X.H."/>
            <person name="Huang E.J."/>
            <person name="Li L.F."/>
            <person name="Wei W."/>
            <person name="Gao Y.C."/>
            <person name="Liu J.Z."/>
            <person name="Shao H.Z."/>
            <person name="Wang X."/>
            <person name="Wang C.C."/>
            <person name="Yang T.C."/>
            <person name="Huo Q.B."/>
            <person name="Li W."/>
            <person name="Chen H.Y."/>
            <person name="Chen S.E."/>
            <person name="Zhou L.G."/>
            <person name="Ni X.B."/>
            <person name="Tian J.H."/>
            <person name="Sheng Y."/>
            <person name="Liu T."/>
            <person name="Pan Y.S."/>
            <person name="Xia L.Y."/>
            <person name="Li J."/>
            <person name="Zhao F."/>
            <person name="Cao W.C."/>
        </authorList>
    </citation>
    <scope>NUCLEOTIDE SEQUENCE [LARGE SCALE GENOMIC DNA]</scope>
    <source>
        <strain evidence="1">HaeL-2018</strain>
    </source>
</reference>
<evidence type="ECO:0000313" key="1">
    <source>
        <dbReference type="EMBL" id="KAH9376270.1"/>
    </source>
</evidence>
<dbReference type="EMBL" id="JABSTR010000007">
    <property type="protein sequence ID" value="KAH9376270.1"/>
    <property type="molecule type" value="Genomic_DNA"/>
</dbReference>
<keyword evidence="2" id="KW-1185">Reference proteome</keyword>
<proteinExistence type="predicted"/>
<sequence length="138" mass="15480">MKQVALMSSEKPASAVAQGLQGLGEKEKMAMISEDSLKKVIRKQRCAAYAVTPRSFRGLIVSTLWSMTGGPSPEKFLFYDNERDPDLRLLVFVTASYLRLLCERRTWIIYGNFDQAPKGFLQLYAIRVPLGKCSVSVV</sequence>
<dbReference type="OMA" id="CERRTWI"/>
<accession>A0A9J6GCT7</accession>
<dbReference type="Proteomes" id="UP000821853">
    <property type="component" value="Chromosome 5"/>
</dbReference>
<protein>
    <submittedName>
        <fullName evidence="1">Uncharacterized protein</fullName>
    </submittedName>
</protein>
<evidence type="ECO:0000313" key="2">
    <source>
        <dbReference type="Proteomes" id="UP000821853"/>
    </source>
</evidence>